<dbReference type="AlphaFoldDB" id="A0A7X0ICA7"/>
<reference evidence="1 2" key="1">
    <citation type="submission" date="2020-08" db="EMBL/GenBank/DDBJ databases">
        <title>Sequencing the genomes of 1000 actinobacteria strains.</title>
        <authorList>
            <person name="Klenk H.-P."/>
        </authorList>
    </citation>
    <scope>NUCLEOTIDE SEQUENCE [LARGE SCALE GENOMIC DNA]</scope>
    <source>
        <strain evidence="1 2">DSM 44936</strain>
    </source>
</reference>
<proteinExistence type="predicted"/>
<dbReference type="Proteomes" id="UP000555564">
    <property type="component" value="Unassembled WGS sequence"/>
</dbReference>
<evidence type="ECO:0000313" key="2">
    <source>
        <dbReference type="Proteomes" id="UP000555564"/>
    </source>
</evidence>
<comment type="caution">
    <text evidence="1">The sequence shown here is derived from an EMBL/GenBank/DDBJ whole genome shotgun (WGS) entry which is preliminary data.</text>
</comment>
<protein>
    <submittedName>
        <fullName evidence="1">Uncharacterized protein</fullName>
    </submittedName>
</protein>
<evidence type="ECO:0000313" key="1">
    <source>
        <dbReference type="EMBL" id="MBB6472590.1"/>
    </source>
</evidence>
<keyword evidence="2" id="KW-1185">Reference proteome</keyword>
<accession>A0A7X0ICA7</accession>
<organism evidence="1 2">
    <name type="scientific">Sphaerisporangium rubeum</name>
    <dbReference type="NCBI Taxonomy" id="321317"/>
    <lineage>
        <taxon>Bacteria</taxon>
        <taxon>Bacillati</taxon>
        <taxon>Actinomycetota</taxon>
        <taxon>Actinomycetes</taxon>
        <taxon>Streptosporangiales</taxon>
        <taxon>Streptosporangiaceae</taxon>
        <taxon>Sphaerisporangium</taxon>
    </lineage>
</organism>
<dbReference type="RefSeq" id="WP_184979762.1">
    <property type="nucleotide sequence ID" value="NZ_BAAALO010000027.1"/>
</dbReference>
<name>A0A7X0ICA7_9ACTN</name>
<gene>
    <name evidence="1" type="ORF">BJ992_002021</name>
</gene>
<dbReference type="EMBL" id="JACHIU010000001">
    <property type="protein sequence ID" value="MBB6472590.1"/>
    <property type="molecule type" value="Genomic_DNA"/>
</dbReference>
<sequence>MSGDKLTYQQVATLLVLKELGTSVAHKELKDKWGLDLSPKNRTGLVDDKLIESERRVRGAYWYTITPPGEERVIEEVSTKEIAVTSRSGKTLALLYLRSLRVSTAAVPVPKESVEAPVTTMSADEVEGRIREAYGQIARSPGRWATMTKLRAALTDIDRDLQDEVLRAMMLAGRVDIEPVAILGDLKPEDHAAAIIIGSTPNHQFRIGA</sequence>